<accession>A0AAW6KCP0</accession>
<dbReference type="Proteomes" id="UP001216709">
    <property type="component" value="Unassembled WGS sequence"/>
</dbReference>
<dbReference type="CDD" id="cd00761">
    <property type="entry name" value="Glyco_tranf_GTA_type"/>
    <property type="match status" value="1"/>
</dbReference>
<dbReference type="InterPro" id="IPR054028">
    <property type="entry name" value="TarS/TarP_linker"/>
</dbReference>
<dbReference type="Pfam" id="PF00535">
    <property type="entry name" value="Glycos_transf_2"/>
    <property type="match status" value="1"/>
</dbReference>
<dbReference type="SUPFAM" id="SSF53448">
    <property type="entry name" value="Nucleotide-diphospho-sugar transferases"/>
    <property type="match status" value="1"/>
</dbReference>
<feature type="domain" description="TarS C-terminal" evidence="3">
    <location>
        <begin position="366"/>
        <end position="498"/>
    </location>
</feature>
<evidence type="ECO:0000259" key="3">
    <source>
        <dbReference type="Pfam" id="PF18674"/>
    </source>
</evidence>
<organism evidence="5 6">
    <name type="scientific">Bacillus paralicheniformis</name>
    <dbReference type="NCBI Taxonomy" id="1648923"/>
    <lineage>
        <taxon>Bacteria</taxon>
        <taxon>Bacillati</taxon>
        <taxon>Bacillota</taxon>
        <taxon>Bacilli</taxon>
        <taxon>Bacillales</taxon>
        <taxon>Bacillaceae</taxon>
        <taxon>Bacillus</taxon>
    </lineage>
</organism>
<evidence type="ECO:0000259" key="2">
    <source>
        <dbReference type="Pfam" id="PF00535"/>
    </source>
</evidence>
<proteinExistence type="inferred from homology"/>
<keyword evidence="5" id="KW-0808">Transferase</keyword>
<dbReference type="RefSeq" id="WP_059232044.1">
    <property type="nucleotide sequence ID" value="NZ_AP025342.1"/>
</dbReference>
<evidence type="ECO:0000313" key="5">
    <source>
        <dbReference type="EMBL" id="MDE1451261.1"/>
    </source>
</evidence>
<name>A0AAW6KCP0_9BACI</name>
<sequence length="636" mass="73814">MFKITVAVPCYNSERYISRCIDSLVNQSMPADEYEIICVDDRSTDRTVDILHEYESRYTQLKVIKRKTNSGGPGKPRNQAIEAAKGKYIFFVDSDDFLGPEALERMYRFAEEHDSDVVLGKMKGVNGRPVPQAIFKQTNPDVGLIDSALVYALGPTKMFRVSMLRENDIDFPSNIQATEDQVFVMSAYLHAHKISVLADYDCYYAVLREGEHMTFAYVSPEDYYGAMKVIIDMIKSSTLSESQKEKLTAKFLNRHFEFSRTTDFTEVLETESEQIEWMNELHLFVEKNISPAIDLLVKNHFRLKLFFIRNNDLTGFKQFEREEADIHDFTSVDQGNIYGDFPSLSGYDVPREALKMNHKNKLIHFIEVIEFKDRRLMVKGSVHHSALQRQAARQKVTGVWVNRQNKAEKTFIPDVSEGGRFEFSFYFDDIAETESDFGVWDFFIDSEIDGYTKRGRIGRNREPYHYASHARYIGNNGFCAYYARPYFTKDYDNLSLDIQKQTSLKIEFSKEDANGLLTITVPGQQLFFPEQSILLLRVNEREMFIPIKRVIAKSDNTEIQIARHLIGNKFGPVGVVQGQVEMFINSYHTLLEPKKDDLSTFLCSARIEKKRLFFHMKKKVDYRIKANHSTFYLTRR</sequence>
<comment type="similarity">
    <text evidence="1">Belongs to the glycosyltransferase 2 family.</text>
</comment>
<dbReference type="AlphaFoldDB" id="A0AAW6KCP0"/>
<dbReference type="EMBL" id="JARAFO010000004">
    <property type="protein sequence ID" value="MDE1451261.1"/>
    <property type="molecule type" value="Genomic_DNA"/>
</dbReference>
<dbReference type="Pfam" id="PF22181">
    <property type="entry name" value="TarS_linker"/>
    <property type="match status" value="1"/>
</dbReference>
<dbReference type="InterPro" id="IPR001173">
    <property type="entry name" value="Glyco_trans_2-like"/>
</dbReference>
<comment type="caution">
    <text evidence="5">The sequence shown here is derived from an EMBL/GenBank/DDBJ whole genome shotgun (WGS) entry which is preliminary data.</text>
</comment>
<dbReference type="Pfam" id="PF18674">
    <property type="entry name" value="TarS_C1"/>
    <property type="match status" value="1"/>
</dbReference>
<dbReference type="PANTHER" id="PTHR22916:SF3">
    <property type="entry name" value="UDP-GLCNAC:BETAGAL BETA-1,3-N-ACETYLGLUCOSAMINYLTRANSFERASE-LIKE PROTEIN 1"/>
    <property type="match status" value="1"/>
</dbReference>
<protein>
    <submittedName>
        <fullName evidence="5">Glycosyltransferase</fullName>
        <ecNumber evidence="5">2.4.-.-</ecNumber>
    </submittedName>
</protein>
<dbReference type="InterPro" id="IPR041038">
    <property type="entry name" value="TarS_C1"/>
</dbReference>
<dbReference type="PANTHER" id="PTHR22916">
    <property type="entry name" value="GLYCOSYLTRANSFERASE"/>
    <property type="match status" value="1"/>
</dbReference>
<evidence type="ECO:0000313" key="6">
    <source>
        <dbReference type="Proteomes" id="UP001216709"/>
    </source>
</evidence>
<dbReference type="GO" id="GO:0016758">
    <property type="term" value="F:hexosyltransferase activity"/>
    <property type="evidence" value="ECO:0007669"/>
    <property type="project" value="UniProtKB-ARBA"/>
</dbReference>
<dbReference type="Gene3D" id="3.90.550.10">
    <property type="entry name" value="Spore Coat Polysaccharide Biosynthesis Protein SpsA, Chain A"/>
    <property type="match status" value="1"/>
</dbReference>
<evidence type="ECO:0000256" key="1">
    <source>
        <dbReference type="ARBA" id="ARBA00006739"/>
    </source>
</evidence>
<gene>
    <name evidence="5" type="ORF">PVN32_03620</name>
</gene>
<feature type="domain" description="TarS/TarP linker" evidence="4">
    <location>
        <begin position="220"/>
        <end position="319"/>
    </location>
</feature>
<keyword evidence="5" id="KW-0328">Glycosyltransferase</keyword>
<dbReference type="EC" id="2.4.-.-" evidence="5"/>
<reference evidence="5" key="1">
    <citation type="submission" date="2022-12" db="EMBL/GenBank/DDBJ databases">
        <title>Draft Genome Sequences of Bacillus licheniformis and Bacillus paralicheniformis strains isolated from Irish skim milk powders.</title>
        <authorList>
            <person name="Lourenco A."/>
            <person name="Li F."/>
            <person name="Geraldine D."/>
            <person name="Tobin J.T."/>
            <person name="Butler F."/>
            <person name="Jordan K."/>
            <person name="Obrien T."/>
        </authorList>
    </citation>
    <scope>NUCLEOTIDE SEQUENCE</scope>
    <source>
        <strain evidence="5">3370</strain>
    </source>
</reference>
<dbReference type="InterPro" id="IPR029044">
    <property type="entry name" value="Nucleotide-diphossugar_trans"/>
</dbReference>
<feature type="domain" description="Glycosyltransferase 2-like" evidence="2">
    <location>
        <begin position="5"/>
        <end position="130"/>
    </location>
</feature>
<evidence type="ECO:0000259" key="4">
    <source>
        <dbReference type="Pfam" id="PF22181"/>
    </source>
</evidence>